<dbReference type="OrthoDB" id="425534at2759"/>
<dbReference type="STRING" id="913774.A0A0C3CWH7"/>
<keyword evidence="3" id="KW-1185">Reference proteome</keyword>
<dbReference type="AlphaFoldDB" id="A0A0C3CWH7"/>
<evidence type="ECO:0000259" key="1">
    <source>
        <dbReference type="Pfam" id="PF08386"/>
    </source>
</evidence>
<dbReference type="Proteomes" id="UP000054321">
    <property type="component" value="Unassembled WGS sequence"/>
</dbReference>
<name>A0A0C3CWH7_OIDMZ</name>
<protein>
    <recommendedName>
        <fullName evidence="1">Peptidase S33 tripeptidyl aminopeptidase-like C-terminal domain-containing protein</fullName>
    </recommendedName>
</protein>
<organism evidence="2 3">
    <name type="scientific">Oidiodendron maius (strain Zn)</name>
    <dbReference type="NCBI Taxonomy" id="913774"/>
    <lineage>
        <taxon>Eukaryota</taxon>
        <taxon>Fungi</taxon>
        <taxon>Dikarya</taxon>
        <taxon>Ascomycota</taxon>
        <taxon>Pezizomycotina</taxon>
        <taxon>Leotiomycetes</taxon>
        <taxon>Leotiomycetes incertae sedis</taxon>
        <taxon>Myxotrichaceae</taxon>
        <taxon>Oidiodendron</taxon>
    </lineage>
</organism>
<sequence length="159" mass="17144">MDGEIRQLENESWVGGELWAANFIDCTGWSIQSDYRFAGPFGTPTSNPILFVNPIAPIENGQKATSLFPGSQLLTIDGTGHTSSGPYNTCGFSKMNAYLQYGTLPGSDNYCALEIGPFNVTYIGSLSKRGDVGMIEASLKGLARKRNIPKANYGLLLLP</sequence>
<reference evidence="3" key="2">
    <citation type="submission" date="2015-01" db="EMBL/GenBank/DDBJ databases">
        <title>Evolutionary Origins and Diversification of the Mycorrhizal Mutualists.</title>
        <authorList>
            <consortium name="DOE Joint Genome Institute"/>
            <consortium name="Mycorrhizal Genomics Consortium"/>
            <person name="Kohler A."/>
            <person name="Kuo A."/>
            <person name="Nagy L.G."/>
            <person name="Floudas D."/>
            <person name="Copeland A."/>
            <person name="Barry K.W."/>
            <person name="Cichocki N."/>
            <person name="Veneault-Fourrey C."/>
            <person name="LaButti K."/>
            <person name="Lindquist E.A."/>
            <person name="Lipzen A."/>
            <person name="Lundell T."/>
            <person name="Morin E."/>
            <person name="Murat C."/>
            <person name="Riley R."/>
            <person name="Ohm R."/>
            <person name="Sun H."/>
            <person name="Tunlid A."/>
            <person name="Henrissat B."/>
            <person name="Grigoriev I.V."/>
            <person name="Hibbett D.S."/>
            <person name="Martin F."/>
        </authorList>
    </citation>
    <scope>NUCLEOTIDE SEQUENCE [LARGE SCALE GENOMIC DNA]</scope>
    <source>
        <strain evidence="3">Zn</strain>
    </source>
</reference>
<proteinExistence type="predicted"/>
<dbReference type="InParanoid" id="A0A0C3CWH7"/>
<evidence type="ECO:0000313" key="2">
    <source>
        <dbReference type="EMBL" id="KIM94052.1"/>
    </source>
</evidence>
<dbReference type="InterPro" id="IPR013595">
    <property type="entry name" value="Pept_S33_TAP-like_C"/>
</dbReference>
<dbReference type="HOGENOM" id="CLU_1661306_0_0_1"/>
<dbReference type="EMBL" id="KN832891">
    <property type="protein sequence ID" value="KIM94052.1"/>
    <property type="molecule type" value="Genomic_DNA"/>
</dbReference>
<accession>A0A0C3CWH7</accession>
<feature type="domain" description="Peptidase S33 tripeptidyl aminopeptidase-like C-terminal" evidence="1">
    <location>
        <begin position="16"/>
        <end position="111"/>
    </location>
</feature>
<reference evidence="2 3" key="1">
    <citation type="submission" date="2014-04" db="EMBL/GenBank/DDBJ databases">
        <authorList>
            <consortium name="DOE Joint Genome Institute"/>
            <person name="Kuo A."/>
            <person name="Martino E."/>
            <person name="Perotto S."/>
            <person name="Kohler A."/>
            <person name="Nagy L.G."/>
            <person name="Floudas D."/>
            <person name="Copeland A."/>
            <person name="Barry K.W."/>
            <person name="Cichocki N."/>
            <person name="Veneault-Fourrey C."/>
            <person name="LaButti K."/>
            <person name="Lindquist E.A."/>
            <person name="Lipzen A."/>
            <person name="Lundell T."/>
            <person name="Morin E."/>
            <person name="Murat C."/>
            <person name="Sun H."/>
            <person name="Tunlid A."/>
            <person name="Henrissat B."/>
            <person name="Grigoriev I.V."/>
            <person name="Hibbett D.S."/>
            <person name="Martin F."/>
            <person name="Nordberg H.P."/>
            <person name="Cantor M.N."/>
            <person name="Hua S.X."/>
        </authorList>
    </citation>
    <scope>NUCLEOTIDE SEQUENCE [LARGE SCALE GENOMIC DNA]</scope>
    <source>
        <strain evidence="2 3">Zn</strain>
    </source>
</reference>
<evidence type="ECO:0000313" key="3">
    <source>
        <dbReference type="Proteomes" id="UP000054321"/>
    </source>
</evidence>
<gene>
    <name evidence="2" type="ORF">OIDMADRAFT_60890</name>
</gene>
<dbReference type="Pfam" id="PF08386">
    <property type="entry name" value="Abhydrolase_4"/>
    <property type="match status" value="1"/>
</dbReference>